<organism evidence="6 7">
    <name type="scientific">Triplophysa rosa</name>
    <name type="common">Cave loach</name>
    <dbReference type="NCBI Taxonomy" id="992332"/>
    <lineage>
        <taxon>Eukaryota</taxon>
        <taxon>Metazoa</taxon>
        <taxon>Chordata</taxon>
        <taxon>Craniata</taxon>
        <taxon>Vertebrata</taxon>
        <taxon>Euteleostomi</taxon>
        <taxon>Actinopterygii</taxon>
        <taxon>Neopterygii</taxon>
        <taxon>Teleostei</taxon>
        <taxon>Ostariophysi</taxon>
        <taxon>Cypriniformes</taxon>
        <taxon>Nemacheilidae</taxon>
        <taxon>Triplophysa</taxon>
    </lineage>
</organism>
<evidence type="ECO:0000259" key="5">
    <source>
        <dbReference type="PROSITE" id="PS50089"/>
    </source>
</evidence>
<dbReference type="InterPro" id="IPR027370">
    <property type="entry name" value="Znf-RING_euk"/>
</dbReference>
<dbReference type="InterPro" id="IPR017907">
    <property type="entry name" value="Znf_RING_CS"/>
</dbReference>
<dbReference type="SMART" id="SM00028">
    <property type="entry name" value="TPR"/>
    <property type="match status" value="3"/>
</dbReference>
<dbReference type="PROSITE" id="PS50089">
    <property type="entry name" value="ZF_RING_2"/>
    <property type="match status" value="1"/>
</dbReference>
<comment type="caution">
    <text evidence="6">The sequence shown here is derived from an EMBL/GenBank/DDBJ whole genome shotgun (WGS) entry which is preliminary data.</text>
</comment>
<dbReference type="PROSITE" id="PS00518">
    <property type="entry name" value="ZF_RING_1"/>
    <property type="match status" value="1"/>
</dbReference>
<evidence type="ECO:0000256" key="4">
    <source>
        <dbReference type="PROSITE-ProRule" id="PRU00175"/>
    </source>
</evidence>
<dbReference type="InterPro" id="IPR013083">
    <property type="entry name" value="Znf_RING/FYVE/PHD"/>
</dbReference>
<dbReference type="InterPro" id="IPR011990">
    <property type="entry name" value="TPR-like_helical_dom_sf"/>
</dbReference>
<keyword evidence="3" id="KW-0862">Zinc</keyword>
<dbReference type="SUPFAM" id="SSF57850">
    <property type="entry name" value="RING/U-box"/>
    <property type="match status" value="1"/>
</dbReference>
<keyword evidence="7" id="KW-1185">Reference proteome</keyword>
<dbReference type="Proteomes" id="UP001059041">
    <property type="component" value="Unassembled WGS sequence"/>
</dbReference>
<gene>
    <name evidence="6" type="ORF">IRJ41_001058</name>
</gene>
<dbReference type="EMBL" id="JAFHDT010000090">
    <property type="protein sequence ID" value="KAI7790533.1"/>
    <property type="molecule type" value="Genomic_DNA"/>
</dbReference>
<dbReference type="InterPro" id="IPR001841">
    <property type="entry name" value="Znf_RING"/>
</dbReference>
<reference evidence="6" key="1">
    <citation type="submission" date="2021-02" db="EMBL/GenBank/DDBJ databases">
        <title>Comparative genomics reveals that relaxation of natural selection precedes convergent phenotypic evolution of cavefish.</title>
        <authorList>
            <person name="Peng Z."/>
        </authorList>
    </citation>
    <scope>NUCLEOTIDE SEQUENCE</scope>
    <source>
        <tissue evidence="6">Muscle</tissue>
    </source>
</reference>
<dbReference type="GO" id="GO:0008270">
    <property type="term" value="F:zinc ion binding"/>
    <property type="evidence" value="ECO:0007669"/>
    <property type="project" value="UniProtKB-KW"/>
</dbReference>
<dbReference type="SUPFAM" id="SSF48452">
    <property type="entry name" value="TPR-like"/>
    <property type="match status" value="1"/>
</dbReference>
<protein>
    <submittedName>
        <fullName evidence="6">LON peptidase N-terminal domain and RING finger protein 2</fullName>
    </submittedName>
</protein>
<name>A0A9W7WA16_TRIRA</name>
<keyword evidence="2 4" id="KW-0863">Zinc-finger</keyword>
<evidence type="ECO:0000256" key="3">
    <source>
        <dbReference type="ARBA" id="ARBA00022833"/>
    </source>
</evidence>
<dbReference type="GO" id="GO:0005737">
    <property type="term" value="C:cytoplasm"/>
    <property type="evidence" value="ECO:0007669"/>
    <property type="project" value="UniProtKB-ARBA"/>
</dbReference>
<dbReference type="CDD" id="cd16513">
    <property type="entry name" value="RING-HC_LONFs_rpt1"/>
    <property type="match status" value="1"/>
</dbReference>
<dbReference type="InterPro" id="IPR019734">
    <property type="entry name" value="TPR_rpt"/>
</dbReference>
<dbReference type="Gene3D" id="1.25.40.10">
    <property type="entry name" value="Tetratricopeptide repeat domain"/>
    <property type="match status" value="1"/>
</dbReference>
<dbReference type="Pfam" id="PF13445">
    <property type="entry name" value="zf-RING_UBOX"/>
    <property type="match status" value="1"/>
</dbReference>
<proteinExistence type="predicted"/>
<dbReference type="Gene3D" id="3.30.40.10">
    <property type="entry name" value="Zinc/RING finger domain, C3HC4 (zinc finger)"/>
    <property type="match status" value="1"/>
</dbReference>
<sequence length="487" mass="54206">MDAGIQNHTEHYVHGLSNPSSAGLCAEMLGVADEACSAGDFELAVEIYSSQLAELQHTDRGLCLRKADALARGGRISEALDSYRIAANIQPLSPDELQVLVDVIALTIRVKEQSDLKNLNLGNGCFESDELEEEQNLNLFSCRLCKCLLTEPTTLVCGHTFCKRCLEEDAVKECKSCCVKTTTLLRKFNVEGLRVNVIVSGLIDKWFHPESHARRCWLEGESLWKEDDLSSAIQKFNKAEGIGNFTTGKVVPDKEALFFIAQLAPFICRLLARRAELHMEMKNFSQAIQDGDTICRLRPLWPKAHYIKATAFRSIGQSEDALREYLYCVALKADWITVKLDAQKILSDMFTSVFVNDGLGTSQQPLLAGSSPRVKPSSLLSSLHSPLYRDGDKAGSSKESSCSKFQDGSSSFLNRTENNVNSIGISSVSLALKRKWTEDPNDFQMPNKQRKRDEALSFKSLPTLSEERQVPLKLLDSADFECSLCMR</sequence>
<feature type="domain" description="RING-type" evidence="5">
    <location>
        <begin position="142"/>
        <end position="177"/>
    </location>
</feature>
<dbReference type="SMART" id="SM00184">
    <property type="entry name" value="RING"/>
    <property type="match status" value="1"/>
</dbReference>
<dbReference type="AlphaFoldDB" id="A0A9W7WA16"/>
<evidence type="ECO:0000313" key="6">
    <source>
        <dbReference type="EMBL" id="KAI7790533.1"/>
    </source>
</evidence>
<dbReference type="PANTHER" id="PTHR23327:SF5">
    <property type="entry name" value="LON PEPTIDASE N-TERMINAL DOMAIN AND RING FINGER PROTEIN 2"/>
    <property type="match status" value="1"/>
</dbReference>
<evidence type="ECO:0000256" key="2">
    <source>
        <dbReference type="ARBA" id="ARBA00022771"/>
    </source>
</evidence>
<evidence type="ECO:0000313" key="7">
    <source>
        <dbReference type="Proteomes" id="UP001059041"/>
    </source>
</evidence>
<evidence type="ECO:0000256" key="1">
    <source>
        <dbReference type="ARBA" id="ARBA00022723"/>
    </source>
</evidence>
<keyword evidence="1" id="KW-0479">Metal-binding</keyword>
<dbReference type="GO" id="GO:0061630">
    <property type="term" value="F:ubiquitin protein ligase activity"/>
    <property type="evidence" value="ECO:0007669"/>
    <property type="project" value="TreeGrafter"/>
</dbReference>
<accession>A0A9W7WA16</accession>
<dbReference type="PANTHER" id="PTHR23327">
    <property type="entry name" value="RING FINGER PROTEIN 127"/>
    <property type="match status" value="1"/>
</dbReference>